<organism evidence="1">
    <name type="scientific">Trepomonas sp. PC1</name>
    <dbReference type="NCBI Taxonomy" id="1076344"/>
    <lineage>
        <taxon>Eukaryota</taxon>
        <taxon>Metamonada</taxon>
        <taxon>Diplomonadida</taxon>
        <taxon>Hexamitidae</taxon>
        <taxon>Hexamitinae</taxon>
        <taxon>Trepomonas</taxon>
    </lineage>
</organism>
<feature type="non-terminal residue" evidence="1">
    <location>
        <position position="401"/>
    </location>
</feature>
<proteinExistence type="predicted"/>
<dbReference type="EMBL" id="GDID01007271">
    <property type="protein sequence ID" value="JAP89335.1"/>
    <property type="molecule type" value="Transcribed_RNA"/>
</dbReference>
<name>A0A146K085_9EUKA</name>
<sequence>QRNVVQQQVQQPVKQPEQWIFKPRVYRANHEFDSESDDMQQYSKILKSTSFNTLRDLQLISQIRQALPFDAIEKYSYIQYQRQKSQEISVSDMIDYFADNSQQTATAKFLTNLCKMAGTPWIDALRCSVLLGLQQFVENTRLQAHITVKIQQNQNVKLQYIQVQAGAKIMDLKMKMMNVKMQTQFVQIPKIDFKPKTFDNKLVLQQIFDQKTNFSNFKKQNSQKMENLRKLAQFQSKFKQFETIKIQKFDVQIETFEQTPEKIDLDETFKLIDVLKMIHDKNQQDFEQQIFLNQQSFFVNELVEISDIERDVGLIPKTLSTLLPRQQSIYQKQFGPLDFAAVKKNRELFEKLAALAKIGQINQVLMLFGEQIAEELGDRLGIEPRLALQLLELSDGQCIEM</sequence>
<accession>A0A146K085</accession>
<reference evidence="1" key="1">
    <citation type="submission" date="2015-07" db="EMBL/GenBank/DDBJ databases">
        <title>Adaptation to a free-living lifestyle via gene acquisitions in the diplomonad Trepomonas sp. PC1.</title>
        <authorList>
            <person name="Xu F."/>
            <person name="Jerlstrom-Hultqvist J."/>
            <person name="Kolisko M."/>
            <person name="Simpson A.G.B."/>
            <person name="Roger A.J."/>
            <person name="Svard S.G."/>
            <person name="Andersson J.O."/>
        </authorList>
    </citation>
    <scope>NUCLEOTIDE SEQUENCE</scope>
    <source>
        <strain evidence="1">PC1</strain>
    </source>
</reference>
<evidence type="ECO:0000313" key="1">
    <source>
        <dbReference type="EMBL" id="JAP89335.1"/>
    </source>
</evidence>
<feature type="non-terminal residue" evidence="1">
    <location>
        <position position="1"/>
    </location>
</feature>
<dbReference type="AlphaFoldDB" id="A0A146K085"/>
<gene>
    <name evidence="1" type="ORF">TPC1_31170</name>
</gene>
<protein>
    <submittedName>
        <fullName evidence="1">Uncharacterized protein</fullName>
    </submittedName>
</protein>